<evidence type="ECO:0000313" key="8">
    <source>
        <dbReference type="Proteomes" id="UP000318626"/>
    </source>
</evidence>
<gene>
    <name evidence="7" type="primary">oxyR_2</name>
    <name evidence="7" type="ORF">Pan97_53210</name>
</gene>
<reference evidence="8" key="1">
    <citation type="submission" date="2019-02" db="EMBL/GenBank/DDBJ databases">
        <title>Deep-cultivation of Planctomycetes and their phenomic and genomic characterization uncovers novel biology.</title>
        <authorList>
            <person name="Wiegand S."/>
            <person name="Jogler M."/>
            <person name="Boedeker C."/>
            <person name="Pinto D."/>
            <person name="Vollmers J."/>
            <person name="Rivas-Marin E."/>
            <person name="Kohn T."/>
            <person name="Peeters S.H."/>
            <person name="Heuer A."/>
            <person name="Rast P."/>
            <person name="Oberbeckmann S."/>
            <person name="Bunk B."/>
            <person name="Jeske O."/>
            <person name="Meyerdierks A."/>
            <person name="Storesund J.E."/>
            <person name="Kallscheuer N."/>
            <person name="Luecker S."/>
            <person name="Lage O.M."/>
            <person name="Pohl T."/>
            <person name="Merkel B.J."/>
            <person name="Hornburger P."/>
            <person name="Mueller R.-W."/>
            <person name="Bruemmer F."/>
            <person name="Labrenz M."/>
            <person name="Spormann A.M."/>
            <person name="Op den Camp H."/>
            <person name="Overmann J."/>
            <person name="Amann R."/>
            <person name="Jetten M.S.M."/>
            <person name="Mascher T."/>
            <person name="Medema M.H."/>
            <person name="Devos D.P."/>
            <person name="Kaster A.-K."/>
            <person name="Ovreas L."/>
            <person name="Rohde M."/>
            <person name="Galperin M.Y."/>
            <person name="Jogler C."/>
        </authorList>
    </citation>
    <scope>NUCLEOTIDE SEQUENCE [LARGE SCALE GENOMIC DNA]</scope>
    <source>
        <strain evidence="8">Pan97</strain>
    </source>
</reference>
<dbReference type="GO" id="GO:0003700">
    <property type="term" value="F:DNA-binding transcription factor activity"/>
    <property type="evidence" value="ECO:0007669"/>
    <property type="project" value="InterPro"/>
</dbReference>
<dbReference type="Pfam" id="PF00126">
    <property type="entry name" value="HTH_1"/>
    <property type="match status" value="1"/>
</dbReference>
<evidence type="ECO:0000259" key="6">
    <source>
        <dbReference type="PROSITE" id="PS50931"/>
    </source>
</evidence>
<dbReference type="EMBL" id="CP036289">
    <property type="protein sequence ID" value="QDU78237.1"/>
    <property type="molecule type" value="Genomic_DNA"/>
</dbReference>
<dbReference type="SUPFAM" id="SSF53850">
    <property type="entry name" value="Periplasmic binding protein-like II"/>
    <property type="match status" value="1"/>
</dbReference>
<evidence type="ECO:0000256" key="3">
    <source>
        <dbReference type="ARBA" id="ARBA00023125"/>
    </source>
</evidence>
<dbReference type="InterPro" id="IPR036388">
    <property type="entry name" value="WH-like_DNA-bd_sf"/>
</dbReference>
<dbReference type="KEGG" id="bvo:Pan97_53210"/>
<protein>
    <submittedName>
        <fullName evidence="7">Hydrogen peroxide-inducible genes activator</fullName>
    </submittedName>
</protein>
<evidence type="ECO:0000256" key="1">
    <source>
        <dbReference type="ARBA" id="ARBA00009437"/>
    </source>
</evidence>
<dbReference type="Gene3D" id="1.10.10.10">
    <property type="entry name" value="Winged helix-like DNA-binding domain superfamily/Winged helix DNA-binding domain"/>
    <property type="match status" value="1"/>
</dbReference>
<dbReference type="PANTHER" id="PTHR30346:SF26">
    <property type="entry name" value="HYDROGEN PEROXIDE-INDUCIBLE GENES ACTIVATOR"/>
    <property type="match status" value="1"/>
</dbReference>
<name>A0A518CGA6_9BACT</name>
<dbReference type="FunFam" id="1.10.10.10:FF:000001">
    <property type="entry name" value="LysR family transcriptional regulator"/>
    <property type="match status" value="1"/>
</dbReference>
<keyword evidence="3" id="KW-0238">DNA-binding</keyword>
<feature type="domain" description="HTH lysR-type" evidence="6">
    <location>
        <begin position="1"/>
        <end position="58"/>
    </location>
</feature>
<dbReference type="InterPro" id="IPR000847">
    <property type="entry name" value="LysR_HTH_N"/>
</dbReference>
<keyword evidence="2" id="KW-0805">Transcription regulation</keyword>
<dbReference type="SUPFAM" id="SSF46785">
    <property type="entry name" value="Winged helix' DNA-binding domain"/>
    <property type="match status" value="1"/>
</dbReference>
<evidence type="ECO:0000256" key="4">
    <source>
        <dbReference type="ARBA" id="ARBA00023159"/>
    </source>
</evidence>
<accession>A0A518CGA6</accession>
<dbReference type="GO" id="GO:0003677">
    <property type="term" value="F:DNA binding"/>
    <property type="evidence" value="ECO:0007669"/>
    <property type="project" value="UniProtKB-KW"/>
</dbReference>
<dbReference type="AlphaFoldDB" id="A0A518CGA6"/>
<dbReference type="GO" id="GO:0032993">
    <property type="term" value="C:protein-DNA complex"/>
    <property type="evidence" value="ECO:0007669"/>
    <property type="project" value="TreeGrafter"/>
</dbReference>
<dbReference type="PROSITE" id="PS50931">
    <property type="entry name" value="HTH_LYSR"/>
    <property type="match status" value="1"/>
</dbReference>
<evidence type="ECO:0000256" key="2">
    <source>
        <dbReference type="ARBA" id="ARBA00023015"/>
    </source>
</evidence>
<comment type="similarity">
    <text evidence="1">Belongs to the LysR transcriptional regulatory family.</text>
</comment>
<keyword evidence="5" id="KW-0804">Transcription</keyword>
<dbReference type="CDD" id="cd05466">
    <property type="entry name" value="PBP2_LTTR_substrate"/>
    <property type="match status" value="1"/>
</dbReference>
<dbReference type="InterPro" id="IPR005119">
    <property type="entry name" value="LysR_subst-bd"/>
</dbReference>
<dbReference type="Pfam" id="PF03466">
    <property type="entry name" value="LysR_substrate"/>
    <property type="match status" value="1"/>
</dbReference>
<dbReference type="Gene3D" id="3.40.190.10">
    <property type="entry name" value="Periplasmic binding protein-like II"/>
    <property type="match status" value="2"/>
</dbReference>
<dbReference type="OrthoDB" id="9803735at2"/>
<evidence type="ECO:0000256" key="5">
    <source>
        <dbReference type="ARBA" id="ARBA00023163"/>
    </source>
</evidence>
<sequence length="296" mass="33689">MEIHQLRYFVAVAELENFTRAAEQCHVTQPSLSQQIAKLERELGTRLLDRLGRTVVLTDSGKELLPRARRILKEVDSAEGWFKKPEGPESVSLRVGALPTIAPYQLPQIIQHFRQEMPQVTLTLVEDYTDHLLDRLLKGTLDVAVLALPIDDARIQVEPLFREPLMVVLPHSHPLADKPSLSFNQVRQEPFVLLHEVHCLGEQILGFCRQQEFQPHVVCESAQISTIQELIRLGVGISLLPEMAIDPADDSCVYLPIRKIQPFRTIAAAWNRHRTVTRPQNLLLDILRREEPVATK</sequence>
<dbReference type="RefSeq" id="WP_144977906.1">
    <property type="nucleotide sequence ID" value="NZ_CP036289.1"/>
</dbReference>
<dbReference type="PANTHER" id="PTHR30346">
    <property type="entry name" value="TRANSCRIPTIONAL DUAL REGULATOR HCAR-RELATED"/>
    <property type="match status" value="1"/>
</dbReference>
<dbReference type="PRINTS" id="PR00039">
    <property type="entry name" value="HTHLYSR"/>
</dbReference>
<keyword evidence="8" id="KW-1185">Reference proteome</keyword>
<evidence type="ECO:0000313" key="7">
    <source>
        <dbReference type="EMBL" id="QDU78237.1"/>
    </source>
</evidence>
<organism evidence="7 8">
    <name type="scientific">Bremerella volcania</name>
    <dbReference type="NCBI Taxonomy" id="2527984"/>
    <lineage>
        <taxon>Bacteria</taxon>
        <taxon>Pseudomonadati</taxon>
        <taxon>Planctomycetota</taxon>
        <taxon>Planctomycetia</taxon>
        <taxon>Pirellulales</taxon>
        <taxon>Pirellulaceae</taxon>
        <taxon>Bremerella</taxon>
    </lineage>
</organism>
<proteinExistence type="inferred from homology"/>
<keyword evidence="4" id="KW-0010">Activator</keyword>
<dbReference type="Proteomes" id="UP000318626">
    <property type="component" value="Chromosome"/>
</dbReference>
<dbReference type="InterPro" id="IPR036390">
    <property type="entry name" value="WH_DNA-bd_sf"/>
</dbReference>